<dbReference type="PROSITE" id="PS51257">
    <property type="entry name" value="PROKAR_LIPOPROTEIN"/>
    <property type="match status" value="1"/>
</dbReference>
<accession>A0AAE3KL45</accession>
<evidence type="ECO:0008006" key="3">
    <source>
        <dbReference type="Google" id="ProtNLM"/>
    </source>
</evidence>
<evidence type="ECO:0000313" key="1">
    <source>
        <dbReference type="EMBL" id="MCP2166133.1"/>
    </source>
</evidence>
<dbReference type="Proteomes" id="UP001206128">
    <property type="component" value="Unassembled WGS sequence"/>
</dbReference>
<comment type="caution">
    <text evidence="1">The sequence shown here is derived from an EMBL/GenBank/DDBJ whole genome shotgun (WGS) entry which is preliminary data.</text>
</comment>
<dbReference type="RefSeq" id="WP_253771686.1">
    <property type="nucleotide sequence ID" value="NZ_JAMTCK010000006.1"/>
</dbReference>
<name>A0AAE3KL45_9PSEU</name>
<keyword evidence="2" id="KW-1185">Reference proteome</keyword>
<protein>
    <recommendedName>
        <fullName evidence="3">Lipoprotein</fullName>
    </recommendedName>
</protein>
<organism evidence="1 2">
    <name type="scientific">Goodfellowiella coeruleoviolacea</name>
    <dbReference type="NCBI Taxonomy" id="334858"/>
    <lineage>
        <taxon>Bacteria</taxon>
        <taxon>Bacillati</taxon>
        <taxon>Actinomycetota</taxon>
        <taxon>Actinomycetes</taxon>
        <taxon>Pseudonocardiales</taxon>
        <taxon>Pseudonocardiaceae</taxon>
        <taxon>Goodfellowiella</taxon>
    </lineage>
</organism>
<dbReference type="AlphaFoldDB" id="A0AAE3KL45"/>
<proteinExistence type="predicted"/>
<evidence type="ECO:0000313" key="2">
    <source>
        <dbReference type="Proteomes" id="UP001206128"/>
    </source>
</evidence>
<dbReference type="EMBL" id="JAMTCK010000006">
    <property type="protein sequence ID" value="MCP2166133.1"/>
    <property type="molecule type" value="Genomic_DNA"/>
</dbReference>
<sequence>MSARPRRRLAPAALCLGLGVGLGPLVVACGGDGTLGEVLADGRARIRVTALIDDNRMEVTALTQFEQRPEGSRWFVDGRYTVDRGEAPASAVVDTELDCRVREIRQPVTGLVDEPEVTDCRTVH</sequence>
<reference evidence="1" key="1">
    <citation type="submission" date="2022-06" db="EMBL/GenBank/DDBJ databases">
        <title>Genomic Encyclopedia of Archaeal and Bacterial Type Strains, Phase II (KMG-II): from individual species to whole genera.</title>
        <authorList>
            <person name="Goeker M."/>
        </authorList>
    </citation>
    <scope>NUCLEOTIDE SEQUENCE</scope>
    <source>
        <strain evidence="1">DSM 43935</strain>
    </source>
</reference>
<gene>
    <name evidence="1" type="ORF">LX83_002992</name>
</gene>